<evidence type="ECO:0000313" key="2">
    <source>
        <dbReference type="EMBL" id="KAH9835554.1"/>
    </source>
</evidence>
<evidence type="ECO:0000313" key="3">
    <source>
        <dbReference type="Proteomes" id="UP000814176"/>
    </source>
</evidence>
<dbReference type="InterPro" id="IPR000073">
    <property type="entry name" value="AB_hydrolase_1"/>
</dbReference>
<dbReference type="RefSeq" id="XP_047777931.1">
    <property type="nucleotide sequence ID" value="XM_047927518.1"/>
</dbReference>
<protein>
    <submittedName>
        <fullName evidence="2">Alpha/Beta hydrolase protein</fullName>
    </submittedName>
</protein>
<proteinExistence type="predicted"/>
<dbReference type="SUPFAM" id="SSF53474">
    <property type="entry name" value="alpha/beta-Hydrolases"/>
    <property type="match status" value="1"/>
</dbReference>
<dbReference type="Gene3D" id="3.40.50.1820">
    <property type="entry name" value="alpha/beta hydrolase"/>
    <property type="match status" value="1"/>
</dbReference>
<dbReference type="Pfam" id="PF12697">
    <property type="entry name" value="Abhydrolase_6"/>
    <property type="match status" value="1"/>
</dbReference>
<dbReference type="InterPro" id="IPR029058">
    <property type="entry name" value="AB_hydrolase_fold"/>
</dbReference>
<reference evidence="2 3" key="1">
    <citation type="journal article" date="2021" name="Environ. Microbiol.">
        <title>Gene family expansions and transcriptome signatures uncover fungal adaptations to wood decay.</title>
        <authorList>
            <person name="Hage H."/>
            <person name="Miyauchi S."/>
            <person name="Viragh M."/>
            <person name="Drula E."/>
            <person name="Min B."/>
            <person name="Chaduli D."/>
            <person name="Navarro D."/>
            <person name="Favel A."/>
            <person name="Norest M."/>
            <person name="Lesage-Meessen L."/>
            <person name="Balint B."/>
            <person name="Merenyi Z."/>
            <person name="de Eugenio L."/>
            <person name="Morin E."/>
            <person name="Martinez A.T."/>
            <person name="Baldrian P."/>
            <person name="Stursova M."/>
            <person name="Martinez M.J."/>
            <person name="Novotny C."/>
            <person name="Magnuson J.K."/>
            <person name="Spatafora J.W."/>
            <person name="Maurice S."/>
            <person name="Pangilinan J."/>
            <person name="Andreopoulos W."/>
            <person name="LaButti K."/>
            <person name="Hundley H."/>
            <person name="Na H."/>
            <person name="Kuo A."/>
            <person name="Barry K."/>
            <person name="Lipzen A."/>
            <person name="Henrissat B."/>
            <person name="Riley R."/>
            <person name="Ahrendt S."/>
            <person name="Nagy L.G."/>
            <person name="Grigoriev I.V."/>
            <person name="Martin F."/>
            <person name="Rosso M.N."/>
        </authorList>
    </citation>
    <scope>NUCLEOTIDE SEQUENCE [LARGE SCALE GENOMIC DNA]</scope>
    <source>
        <strain evidence="2 3">CIRM-BRFM 1785</strain>
    </source>
</reference>
<keyword evidence="3" id="KW-1185">Reference proteome</keyword>
<organism evidence="2 3">
    <name type="scientific">Rhodofomes roseus</name>
    <dbReference type="NCBI Taxonomy" id="34475"/>
    <lineage>
        <taxon>Eukaryota</taxon>
        <taxon>Fungi</taxon>
        <taxon>Dikarya</taxon>
        <taxon>Basidiomycota</taxon>
        <taxon>Agaricomycotina</taxon>
        <taxon>Agaricomycetes</taxon>
        <taxon>Polyporales</taxon>
        <taxon>Rhodofomes</taxon>
    </lineage>
</organism>
<accession>A0ABQ8KD42</accession>
<dbReference type="EMBL" id="JADCUA010000012">
    <property type="protein sequence ID" value="KAH9835554.1"/>
    <property type="molecule type" value="Genomic_DNA"/>
</dbReference>
<sequence length="363" mass="41822">MPLAPVDDKGTHLFYEDSGAPWACPHYTTLVILHGVVFHGAIFKPLIPYARQRGIRLVMVNYRDYPGSTPYSWAELAALGSKKQEAERSMLKQRGLEIAAFLRWYIMKENIPMAPSPQEYHNACGGGLAILAWSWGTAMAMSFLAQASTLPHQERWRLGSYLRTIIFYDSNCNALGVSTHHVAGFYNPILDTRIPMKNKGRAFVHWVTAHYNHRIPEVLSFPHSSLIEVRPGLVQYPSTDSSSEYENSTERMLYQEYDEVTDTGVAERSQLFWMDFDVTVYKEMTELAMYDATIWPHLQIKLVWCDRSVVETVLAAWYFAQQMRDWPEGARKVEIVRFRGANHMPHWNEPEKTMDRLAKLIHC</sequence>
<keyword evidence="2" id="KW-0378">Hydrolase</keyword>
<feature type="domain" description="AB hydrolase-1" evidence="1">
    <location>
        <begin position="30"/>
        <end position="353"/>
    </location>
</feature>
<comment type="caution">
    <text evidence="2">The sequence shown here is derived from an EMBL/GenBank/DDBJ whole genome shotgun (WGS) entry which is preliminary data.</text>
</comment>
<dbReference type="Proteomes" id="UP000814176">
    <property type="component" value="Unassembled WGS sequence"/>
</dbReference>
<evidence type="ECO:0000259" key="1">
    <source>
        <dbReference type="Pfam" id="PF12697"/>
    </source>
</evidence>
<dbReference type="GO" id="GO:0016787">
    <property type="term" value="F:hydrolase activity"/>
    <property type="evidence" value="ECO:0007669"/>
    <property type="project" value="UniProtKB-KW"/>
</dbReference>
<gene>
    <name evidence="2" type="ORF">C8Q71DRAFT_858415</name>
</gene>
<name>A0ABQ8KD42_9APHY</name>
<dbReference type="GeneID" id="72008250"/>